<dbReference type="InterPro" id="IPR038479">
    <property type="entry name" value="Transthyretin-like_sf"/>
</dbReference>
<dbReference type="EnsemblMetazoa" id="PPA36525.1">
    <property type="protein sequence ID" value="PPA36525.1"/>
    <property type="gene ID" value="WBGene00274894"/>
</dbReference>
<proteinExistence type="predicted"/>
<accession>A0A8R1YS19</accession>
<evidence type="ECO:0000313" key="2">
    <source>
        <dbReference type="Proteomes" id="UP000005239"/>
    </source>
</evidence>
<dbReference type="Gene3D" id="2.60.40.3330">
    <property type="match status" value="1"/>
</dbReference>
<gene>
    <name evidence="1" type="primary">WBGene00274894</name>
</gene>
<name>A0A2A6CY05_PRIPA</name>
<reference evidence="2" key="1">
    <citation type="journal article" date="2008" name="Nat. Genet.">
        <title>The Pristionchus pacificus genome provides a unique perspective on nematode lifestyle and parasitism.</title>
        <authorList>
            <person name="Dieterich C."/>
            <person name="Clifton S.W."/>
            <person name="Schuster L.N."/>
            <person name="Chinwalla A."/>
            <person name="Delehaunty K."/>
            <person name="Dinkelacker I."/>
            <person name="Fulton L."/>
            <person name="Fulton R."/>
            <person name="Godfrey J."/>
            <person name="Minx P."/>
            <person name="Mitreva M."/>
            <person name="Roeseler W."/>
            <person name="Tian H."/>
            <person name="Witte H."/>
            <person name="Yang S.P."/>
            <person name="Wilson R.K."/>
            <person name="Sommer R.J."/>
        </authorList>
    </citation>
    <scope>NUCLEOTIDE SEQUENCE [LARGE SCALE GENOMIC DNA]</scope>
    <source>
        <strain evidence="2">PS312</strain>
    </source>
</reference>
<protein>
    <submittedName>
        <fullName evidence="1">Uncharacterized protein</fullName>
    </submittedName>
</protein>
<dbReference type="AlphaFoldDB" id="A0A2A6CY05"/>
<accession>A0A2A6CY05</accession>
<keyword evidence="2" id="KW-1185">Reference proteome</keyword>
<dbReference type="Proteomes" id="UP000005239">
    <property type="component" value="Unassembled WGS sequence"/>
</dbReference>
<reference evidence="1" key="2">
    <citation type="submission" date="2022-06" db="UniProtKB">
        <authorList>
            <consortium name="EnsemblMetazoa"/>
        </authorList>
    </citation>
    <scope>IDENTIFICATION</scope>
    <source>
        <strain evidence="1">PS312</strain>
    </source>
</reference>
<sequence>MKLSLLVAAVISGCLCENTVNVRIDGKVTCSDSEFNYRVKLWEEDKSNHDFIAEEKAEGAEEEDYYSIGGRAHDGWFESYTFNIDLKHHTYKRCDACSQAEERTHRQKSDNDG</sequence>
<dbReference type="PANTHER" id="PTHR21479:SF22">
    <property type="entry name" value="PROTEIN CBG07241"/>
    <property type="match status" value="1"/>
</dbReference>
<organism evidence="1 2">
    <name type="scientific">Pristionchus pacificus</name>
    <name type="common">Parasitic nematode worm</name>
    <dbReference type="NCBI Taxonomy" id="54126"/>
    <lineage>
        <taxon>Eukaryota</taxon>
        <taxon>Metazoa</taxon>
        <taxon>Ecdysozoa</taxon>
        <taxon>Nematoda</taxon>
        <taxon>Chromadorea</taxon>
        <taxon>Rhabditida</taxon>
        <taxon>Rhabditina</taxon>
        <taxon>Diplogasteromorpha</taxon>
        <taxon>Diplogasteroidea</taxon>
        <taxon>Neodiplogasteridae</taxon>
        <taxon>Pristionchus</taxon>
    </lineage>
</organism>
<dbReference type="PANTHER" id="PTHR21479">
    <property type="match status" value="1"/>
</dbReference>
<evidence type="ECO:0000313" key="1">
    <source>
        <dbReference type="EnsemblMetazoa" id="PPA36525.1"/>
    </source>
</evidence>